<dbReference type="AlphaFoldDB" id="A0A4T0JC37"/>
<feature type="compositionally biased region" description="Polar residues" evidence="6">
    <location>
        <begin position="364"/>
        <end position="376"/>
    </location>
</feature>
<organism evidence="7 8">
    <name type="scientific">Wallemia ichthyophaga</name>
    <dbReference type="NCBI Taxonomy" id="245174"/>
    <lineage>
        <taxon>Eukaryota</taxon>
        <taxon>Fungi</taxon>
        <taxon>Dikarya</taxon>
        <taxon>Basidiomycota</taxon>
        <taxon>Wallemiomycotina</taxon>
        <taxon>Wallemiomycetes</taxon>
        <taxon>Wallemiales</taxon>
        <taxon>Wallemiaceae</taxon>
        <taxon>Wallemia</taxon>
    </lineage>
</organism>
<dbReference type="Pfam" id="PF06870">
    <property type="entry name" value="RNA_pol_I_A49"/>
    <property type="match status" value="1"/>
</dbReference>
<dbReference type="PANTHER" id="PTHR14440">
    <property type="entry name" value="DNA-DIRECTED RNA POLYMERASE I SUBUNIT RPA49"/>
    <property type="match status" value="1"/>
</dbReference>
<evidence type="ECO:0000256" key="6">
    <source>
        <dbReference type="SAM" id="MobiDB-lite"/>
    </source>
</evidence>
<evidence type="ECO:0000256" key="4">
    <source>
        <dbReference type="ARBA" id="ARBA00023163"/>
    </source>
</evidence>
<evidence type="ECO:0000313" key="8">
    <source>
        <dbReference type="Proteomes" id="UP000310689"/>
    </source>
</evidence>
<comment type="caution">
    <text evidence="7">The sequence shown here is derived from an EMBL/GenBank/DDBJ whole genome shotgun (WGS) entry which is preliminary data.</text>
</comment>
<evidence type="ECO:0000256" key="1">
    <source>
        <dbReference type="ARBA" id="ARBA00004604"/>
    </source>
</evidence>
<keyword evidence="4" id="KW-0804">Transcription</keyword>
<evidence type="ECO:0000256" key="2">
    <source>
        <dbReference type="ARBA" id="ARBA00009430"/>
    </source>
</evidence>
<dbReference type="GO" id="GO:0003677">
    <property type="term" value="F:DNA binding"/>
    <property type="evidence" value="ECO:0007669"/>
    <property type="project" value="InterPro"/>
</dbReference>
<dbReference type="InterPro" id="IPR009668">
    <property type="entry name" value="RNA_pol-assoc_fac_A49-like"/>
</dbReference>
<evidence type="ECO:0008006" key="9">
    <source>
        <dbReference type="Google" id="ProtNLM"/>
    </source>
</evidence>
<name>A0A4T0JC37_WALIC</name>
<dbReference type="GO" id="GO:0006351">
    <property type="term" value="P:DNA-templated transcription"/>
    <property type="evidence" value="ECO:0007669"/>
    <property type="project" value="InterPro"/>
</dbReference>
<accession>A0A4T0JC37</accession>
<proteinExistence type="inferred from homology"/>
<reference evidence="7 8" key="1">
    <citation type="submission" date="2019-03" db="EMBL/GenBank/DDBJ databases">
        <title>Sequencing 23 genomes of Wallemia ichthyophaga.</title>
        <authorList>
            <person name="Gostincar C."/>
        </authorList>
    </citation>
    <scope>NUCLEOTIDE SEQUENCE [LARGE SCALE GENOMIC DNA]</scope>
    <source>
        <strain evidence="7 8">EXF-6200</strain>
    </source>
</reference>
<dbReference type="GO" id="GO:0005730">
    <property type="term" value="C:nucleolus"/>
    <property type="evidence" value="ECO:0007669"/>
    <property type="project" value="UniProtKB-SubCell"/>
</dbReference>
<feature type="region of interest" description="Disordered" evidence="6">
    <location>
        <begin position="360"/>
        <end position="400"/>
    </location>
</feature>
<keyword evidence="5" id="KW-0539">Nucleus</keyword>
<evidence type="ECO:0000256" key="3">
    <source>
        <dbReference type="ARBA" id="ARBA00022478"/>
    </source>
</evidence>
<protein>
    <recommendedName>
        <fullName evidence="9">DNA-directed RNA polymerase I subunit rpa49</fullName>
    </recommendedName>
</protein>
<dbReference type="GO" id="GO:0000428">
    <property type="term" value="C:DNA-directed RNA polymerase complex"/>
    <property type="evidence" value="ECO:0007669"/>
    <property type="project" value="UniProtKB-KW"/>
</dbReference>
<evidence type="ECO:0000256" key="5">
    <source>
        <dbReference type="ARBA" id="ARBA00023242"/>
    </source>
</evidence>
<evidence type="ECO:0000313" key="7">
    <source>
        <dbReference type="EMBL" id="TIB40303.1"/>
    </source>
</evidence>
<dbReference type="EMBL" id="SPOI01000018">
    <property type="protein sequence ID" value="TIB40303.1"/>
    <property type="molecule type" value="Genomic_DNA"/>
</dbReference>
<dbReference type="Proteomes" id="UP000310689">
    <property type="component" value="Unassembled WGS sequence"/>
</dbReference>
<comment type="similarity">
    <text evidence="2">Belongs to the eukaryotic RPA49/POLR1E RNA polymerase subunit family.</text>
</comment>
<gene>
    <name evidence="7" type="ORF">E3P86_00729</name>
</gene>
<comment type="subcellular location">
    <subcellularLocation>
        <location evidence="1">Nucleus</location>
        <location evidence="1">Nucleolus</location>
    </subcellularLocation>
</comment>
<sequence>MSTEITFDNNFSPSLATLSSSTPSSIKFNQYTDSTEKNTELVGSANEIEYVSEPLSTSSSYLIGLKRKHSSSITLHPSTVYHIHPHLNTAAHSSSHLTQQSQHDRYQARNALGDAFGTKKAKKAIKEAERNNVDIEAMANVSGYIQQDIATNTDVLPSRTSIKAIADSKRPLPTYNESGSSLEEVYDLSNLISDPEFNSCKVDQILTASPTFLTQLLPTQSNNNYILDRITALKASKSNKQSRSKIRLLVYMSHLFAFNGVAKSSRSKIAERLNNPPPVLLDGIFNKFTESSRGSTKHSFTTFSQAKLINWILILALHIDDNSVDPTQLARELSMPTQKINDAFKAVGCNLVPLSATQREKAGTLNTQSESTQDASKSAKRAVLKTPLQFPQVRRGKATR</sequence>
<keyword evidence="3" id="KW-0240">DNA-directed RNA polymerase</keyword>